<dbReference type="KEGG" id="tdu:QJT80_00390"/>
<reference evidence="9" key="2">
    <citation type="submission" date="2023-04" db="EMBL/GenBank/DDBJ databases">
        <authorList>
            <person name="Beletskiy A.V."/>
            <person name="Mardanov A.V."/>
            <person name="Ravin N.V."/>
        </authorList>
    </citation>
    <scope>NUCLEOTIDE SEQUENCE</scope>
    <source>
        <strain evidence="9">GKL-01</strain>
    </source>
</reference>
<feature type="compositionally biased region" description="Low complexity" evidence="5">
    <location>
        <begin position="103"/>
        <end position="118"/>
    </location>
</feature>
<feature type="domain" description="BON" evidence="7">
    <location>
        <begin position="34"/>
        <end position="103"/>
    </location>
</feature>
<dbReference type="PROSITE" id="PS50914">
    <property type="entry name" value="BON"/>
    <property type="match status" value="1"/>
</dbReference>
<dbReference type="PANTHER" id="PTHR30329:SF21">
    <property type="entry name" value="LIPOPROTEIN YIAD-RELATED"/>
    <property type="match status" value="1"/>
</dbReference>
<keyword evidence="6" id="KW-1133">Transmembrane helix</keyword>
<dbReference type="PRINTS" id="PR01021">
    <property type="entry name" value="OMPADOMAIN"/>
</dbReference>
<evidence type="ECO:0000259" key="8">
    <source>
        <dbReference type="PROSITE" id="PS51123"/>
    </source>
</evidence>
<evidence type="ECO:0000256" key="5">
    <source>
        <dbReference type="SAM" id="MobiDB-lite"/>
    </source>
</evidence>
<dbReference type="GO" id="GO:0009279">
    <property type="term" value="C:cell outer membrane"/>
    <property type="evidence" value="ECO:0007669"/>
    <property type="project" value="UniProtKB-SubCell"/>
</dbReference>
<dbReference type="PROSITE" id="PS51123">
    <property type="entry name" value="OMPA_2"/>
    <property type="match status" value="1"/>
</dbReference>
<dbReference type="Pfam" id="PF00691">
    <property type="entry name" value="OmpA"/>
    <property type="match status" value="1"/>
</dbReference>
<keyword evidence="2 4" id="KW-0472">Membrane</keyword>
<evidence type="ECO:0000256" key="2">
    <source>
        <dbReference type="ARBA" id="ARBA00023136"/>
    </source>
</evidence>
<dbReference type="Pfam" id="PF04972">
    <property type="entry name" value="BON"/>
    <property type="match status" value="1"/>
</dbReference>
<dbReference type="InterPro" id="IPR006665">
    <property type="entry name" value="OmpA-like"/>
</dbReference>
<dbReference type="InterPro" id="IPR006664">
    <property type="entry name" value="OMP_bac"/>
</dbReference>
<organism evidence="9">
    <name type="scientific">Candidatus Thiocaldithrix dubininis</name>
    <dbReference type="NCBI Taxonomy" id="3080823"/>
    <lineage>
        <taxon>Bacteria</taxon>
        <taxon>Pseudomonadati</taxon>
        <taxon>Pseudomonadota</taxon>
        <taxon>Gammaproteobacteria</taxon>
        <taxon>Thiotrichales</taxon>
        <taxon>Thiotrichaceae</taxon>
        <taxon>Candidatus Thiocaldithrix</taxon>
    </lineage>
</organism>
<dbReference type="Proteomes" id="UP001300672">
    <property type="component" value="Chromosome"/>
</dbReference>
<evidence type="ECO:0000256" key="4">
    <source>
        <dbReference type="PROSITE-ProRule" id="PRU00473"/>
    </source>
</evidence>
<dbReference type="Gene3D" id="3.30.1330.60">
    <property type="entry name" value="OmpA-like domain"/>
    <property type="match status" value="1"/>
</dbReference>
<feature type="transmembrane region" description="Helical" evidence="6">
    <location>
        <begin position="12"/>
        <end position="33"/>
    </location>
</feature>
<name>A0AA95H7J7_9GAMM</name>
<keyword evidence="6" id="KW-0812">Transmembrane</keyword>
<feature type="region of interest" description="Disordered" evidence="5">
    <location>
        <begin position="99"/>
        <end position="126"/>
    </location>
</feature>
<evidence type="ECO:0000259" key="7">
    <source>
        <dbReference type="PROSITE" id="PS50914"/>
    </source>
</evidence>
<sequence length="253" mass="27505">MTDIAVLKRKPTLLIMLASLIIVIALTAIAVSWKRSTIETDLLQRTRQALTQANLSSKNISISGRDIVLNGSVSNQSEAEHIMHVASEVKGVRTVENNLTIDPNTPVETNPETTEAPVSQRKSPATMVDGVYQPSKTQRIEKIDLSNIQFEYAKSDLTPEAKATLDKVAPMLRVDPKLVIEISAHSEAHGSALGSMTVSQARADAMRAYLISKDVLPEQVVANGYGATRPIVKPASDIKNRRAEIVVLSTEDN</sequence>
<dbReference type="InterPro" id="IPR007055">
    <property type="entry name" value="BON_dom"/>
</dbReference>
<dbReference type="CDD" id="cd07185">
    <property type="entry name" value="OmpA_C-like"/>
    <property type="match status" value="1"/>
</dbReference>
<comment type="subcellular location">
    <subcellularLocation>
        <location evidence="1">Cell outer membrane</location>
    </subcellularLocation>
</comment>
<evidence type="ECO:0000256" key="1">
    <source>
        <dbReference type="ARBA" id="ARBA00004442"/>
    </source>
</evidence>
<dbReference type="PANTHER" id="PTHR30329">
    <property type="entry name" value="STATOR ELEMENT OF FLAGELLAR MOTOR COMPLEX"/>
    <property type="match status" value="1"/>
</dbReference>
<reference evidence="9" key="1">
    <citation type="journal article" date="2023" name="Int. J. Mol. Sci.">
        <title>Metagenomics Revealed a New Genus 'Candidatus Thiocaldithrix dubininis' gen. nov., sp. nov. and a New Species 'Candidatus Thiothrix putei' sp. nov. in the Family Thiotrichaceae, Some Members of Which Have Traits of Both Na+- and H+-Motive Energetics.</title>
        <authorList>
            <person name="Ravin N.V."/>
            <person name="Muntyan M.S."/>
            <person name="Smolyakov D.D."/>
            <person name="Rudenko T.S."/>
            <person name="Beletsky A.V."/>
            <person name="Mardanov A.V."/>
            <person name="Grabovich M.Y."/>
        </authorList>
    </citation>
    <scope>NUCLEOTIDE SEQUENCE</scope>
    <source>
        <strain evidence="9">GKL-01</strain>
    </source>
</reference>
<feature type="domain" description="OmpA-like" evidence="8">
    <location>
        <begin position="136"/>
        <end position="251"/>
    </location>
</feature>
<evidence type="ECO:0000313" key="9">
    <source>
        <dbReference type="EMBL" id="WGZ90943.1"/>
    </source>
</evidence>
<dbReference type="InterPro" id="IPR050330">
    <property type="entry name" value="Bact_OuterMem_StrucFunc"/>
</dbReference>
<evidence type="ECO:0000256" key="3">
    <source>
        <dbReference type="ARBA" id="ARBA00023237"/>
    </source>
</evidence>
<keyword evidence="3" id="KW-0998">Cell outer membrane</keyword>
<dbReference type="AlphaFoldDB" id="A0AA95H7J7"/>
<evidence type="ECO:0000256" key="6">
    <source>
        <dbReference type="SAM" id="Phobius"/>
    </source>
</evidence>
<proteinExistence type="predicted"/>
<accession>A0AA95H7J7</accession>
<dbReference type="InterPro" id="IPR036737">
    <property type="entry name" value="OmpA-like_sf"/>
</dbReference>
<gene>
    <name evidence="9" type="ORF">QJT80_00390</name>
</gene>
<dbReference type="EMBL" id="CP124755">
    <property type="protein sequence ID" value="WGZ90943.1"/>
    <property type="molecule type" value="Genomic_DNA"/>
</dbReference>
<dbReference type="SUPFAM" id="SSF103088">
    <property type="entry name" value="OmpA-like"/>
    <property type="match status" value="1"/>
</dbReference>
<protein>
    <submittedName>
        <fullName evidence="9">OmpA family protein</fullName>
    </submittedName>
</protein>
<dbReference type="Gene3D" id="3.30.1340.30">
    <property type="match status" value="1"/>
</dbReference>